<evidence type="ECO:0000313" key="7">
    <source>
        <dbReference type="Proteomes" id="UP000711614"/>
    </source>
</evidence>
<dbReference type="InterPro" id="IPR036390">
    <property type="entry name" value="WH_DNA-bd_sf"/>
</dbReference>
<gene>
    <name evidence="6" type="ORF">JOF48_001379</name>
</gene>
<feature type="region of interest" description="Disordered" evidence="4">
    <location>
        <begin position="1"/>
        <end position="47"/>
    </location>
</feature>
<dbReference type="PROSITE" id="PS50949">
    <property type="entry name" value="HTH_GNTR"/>
    <property type="match status" value="1"/>
</dbReference>
<dbReference type="SMART" id="SM00895">
    <property type="entry name" value="FCD"/>
    <property type="match status" value="1"/>
</dbReference>
<dbReference type="SUPFAM" id="SSF46785">
    <property type="entry name" value="Winged helix' DNA-binding domain"/>
    <property type="match status" value="1"/>
</dbReference>
<sequence length="256" mass="26872">MPELHRRNLPRSTPDPGLGVPAADAARSGAQKPAGEKPAGALASGPAGNGLAERLRAAILGGELPPGSKLSEQALGESLGVSRNTLREAFAVLSAERIVTRIPNRGVFVAKPSRTDVAEMYRIRRILEPAALLQGRQATVEAGLAAAVRQGLDARGRNDIPGMAAANQQFHALVVGLAGSARLDALMSHIQQEMRLVFHAMDSNPAFHAPFSSQNAEILALWQAGQGGQAAEKLSNYLAAAQEQVLAAMPNESRGY</sequence>
<keyword evidence="2 6" id="KW-0238">DNA-binding</keyword>
<evidence type="ECO:0000256" key="1">
    <source>
        <dbReference type="ARBA" id="ARBA00023015"/>
    </source>
</evidence>
<feature type="domain" description="HTH gntR-type" evidence="5">
    <location>
        <begin position="45"/>
        <end position="112"/>
    </location>
</feature>
<protein>
    <submittedName>
        <fullName evidence="6">DNA-binding GntR family transcriptional regulator</fullName>
    </submittedName>
</protein>
<dbReference type="InterPro" id="IPR011711">
    <property type="entry name" value="GntR_C"/>
</dbReference>
<reference evidence="6 7" key="1">
    <citation type="submission" date="2021-03" db="EMBL/GenBank/DDBJ databases">
        <title>Sequencing the genomes of 1000 actinobacteria strains.</title>
        <authorList>
            <person name="Klenk H.-P."/>
        </authorList>
    </citation>
    <scope>NUCLEOTIDE SEQUENCE [LARGE SCALE GENOMIC DNA]</scope>
    <source>
        <strain evidence="6 7">DSM 16005</strain>
    </source>
</reference>
<dbReference type="SUPFAM" id="SSF48008">
    <property type="entry name" value="GntR ligand-binding domain-like"/>
    <property type="match status" value="1"/>
</dbReference>
<evidence type="ECO:0000256" key="2">
    <source>
        <dbReference type="ARBA" id="ARBA00023125"/>
    </source>
</evidence>
<dbReference type="Pfam" id="PF07729">
    <property type="entry name" value="FCD"/>
    <property type="match status" value="1"/>
</dbReference>
<evidence type="ECO:0000313" key="6">
    <source>
        <dbReference type="EMBL" id="MBP2412580.1"/>
    </source>
</evidence>
<dbReference type="PANTHER" id="PTHR43537:SF45">
    <property type="entry name" value="GNTR FAMILY REGULATORY PROTEIN"/>
    <property type="match status" value="1"/>
</dbReference>
<proteinExistence type="predicted"/>
<evidence type="ECO:0000256" key="4">
    <source>
        <dbReference type="SAM" id="MobiDB-lite"/>
    </source>
</evidence>
<keyword evidence="3" id="KW-0804">Transcription</keyword>
<dbReference type="InterPro" id="IPR036388">
    <property type="entry name" value="WH-like_DNA-bd_sf"/>
</dbReference>
<dbReference type="SMART" id="SM00345">
    <property type="entry name" value="HTH_GNTR"/>
    <property type="match status" value="1"/>
</dbReference>
<name>A0ABS4YVQ5_9MICC</name>
<evidence type="ECO:0000259" key="5">
    <source>
        <dbReference type="PROSITE" id="PS50949"/>
    </source>
</evidence>
<dbReference type="PANTHER" id="PTHR43537">
    <property type="entry name" value="TRANSCRIPTIONAL REGULATOR, GNTR FAMILY"/>
    <property type="match status" value="1"/>
</dbReference>
<dbReference type="EMBL" id="JAGIOI010000001">
    <property type="protein sequence ID" value="MBP2412580.1"/>
    <property type="molecule type" value="Genomic_DNA"/>
</dbReference>
<organism evidence="6 7">
    <name type="scientific">Arthrobacter stackebrandtii</name>
    <dbReference type="NCBI Taxonomy" id="272161"/>
    <lineage>
        <taxon>Bacteria</taxon>
        <taxon>Bacillati</taxon>
        <taxon>Actinomycetota</taxon>
        <taxon>Actinomycetes</taxon>
        <taxon>Micrococcales</taxon>
        <taxon>Micrococcaceae</taxon>
        <taxon>Arthrobacter</taxon>
    </lineage>
</organism>
<dbReference type="Proteomes" id="UP000711614">
    <property type="component" value="Unassembled WGS sequence"/>
</dbReference>
<dbReference type="RefSeq" id="WP_342591174.1">
    <property type="nucleotide sequence ID" value="NZ_JAGIOI010000001.1"/>
</dbReference>
<dbReference type="InterPro" id="IPR000524">
    <property type="entry name" value="Tscrpt_reg_HTH_GntR"/>
</dbReference>
<evidence type="ECO:0000256" key="3">
    <source>
        <dbReference type="ARBA" id="ARBA00023163"/>
    </source>
</evidence>
<comment type="caution">
    <text evidence="6">The sequence shown here is derived from an EMBL/GenBank/DDBJ whole genome shotgun (WGS) entry which is preliminary data.</text>
</comment>
<keyword evidence="7" id="KW-1185">Reference proteome</keyword>
<dbReference type="Gene3D" id="1.10.10.10">
    <property type="entry name" value="Winged helix-like DNA-binding domain superfamily/Winged helix DNA-binding domain"/>
    <property type="match status" value="1"/>
</dbReference>
<dbReference type="Gene3D" id="1.20.120.530">
    <property type="entry name" value="GntR ligand-binding domain-like"/>
    <property type="match status" value="1"/>
</dbReference>
<dbReference type="CDD" id="cd07377">
    <property type="entry name" value="WHTH_GntR"/>
    <property type="match status" value="1"/>
</dbReference>
<dbReference type="GO" id="GO:0003677">
    <property type="term" value="F:DNA binding"/>
    <property type="evidence" value="ECO:0007669"/>
    <property type="project" value="UniProtKB-KW"/>
</dbReference>
<dbReference type="Pfam" id="PF00392">
    <property type="entry name" value="GntR"/>
    <property type="match status" value="1"/>
</dbReference>
<accession>A0ABS4YVQ5</accession>
<keyword evidence="1" id="KW-0805">Transcription regulation</keyword>
<dbReference type="InterPro" id="IPR008920">
    <property type="entry name" value="TF_FadR/GntR_C"/>
</dbReference>